<feature type="domain" description="D-isomer specific 2-hydroxyacid dehydrogenase NAD-binding" evidence="3">
    <location>
        <begin position="123"/>
        <end position="285"/>
    </location>
</feature>
<dbReference type="PANTHER" id="PTHR43333">
    <property type="entry name" value="2-HACID_DH_C DOMAIN-CONTAINING PROTEIN"/>
    <property type="match status" value="1"/>
</dbReference>
<dbReference type="InterPro" id="IPR036291">
    <property type="entry name" value="NAD(P)-bd_dom_sf"/>
</dbReference>
<dbReference type="EMBL" id="JABMCE010000072">
    <property type="protein sequence ID" value="NUU13783.1"/>
    <property type="molecule type" value="Genomic_DNA"/>
</dbReference>
<proteinExistence type="predicted"/>
<dbReference type="PANTHER" id="PTHR43333:SF1">
    <property type="entry name" value="D-ISOMER SPECIFIC 2-HYDROXYACID DEHYDROGENASE NAD-BINDING DOMAIN-CONTAINING PROTEIN"/>
    <property type="match status" value="1"/>
</dbReference>
<dbReference type="Gene3D" id="3.40.50.720">
    <property type="entry name" value="NAD(P)-binding Rossmann-like Domain"/>
    <property type="match status" value="2"/>
</dbReference>
<sequence length="324" mass="33340">MTDAGAALPVAPPTAGPIAILPAGGGTALHEDAVTSAGGTVSELDDSARGLVWLDPRDPTGLSDALDAAPGVGWVQLPFAGVDAFASLIASHGDRILFTSAKGAYAEPVAEHALALTLGTLRVLQKRARARSWATEPEGVSLYGRNVVVIGAGGIAQEYIRLLAPFEVSITVVRRSPDPVPGADRTVTTDALDEVLPDADVVMIAAAMTSGTSKLFGRRQFERMKPSARLVNIARGGLVDTDALVSALRDGSIAAAGLDVTDPEPLPDGHPLWDEPGAIITPHQADTPEMVAPLLAERVRLNTAAFLDGAGTGFVGVVDPVAGY</sequence>
<dbReference type="PROSITE" id="PS00671">
    <property type="entry name" value="D_2_HYDROXYACID_DH_3"/>
    <property type="match status" value="1"/>
</dbReference>
<dbReference type="RefSeq" id="WP_175351268.1">
    <property type="nucleotide sequence ID" value="NZ_BAAAWQ010000001.1"/>
</dbReference>
<dbReference type="Proteomes" id="UP000573001">
    <property type="component" value="Unassembled WGS sequence"/>
</dbReference>
<comment type="caution">
    <text evidence="4">The sequence shown here is derived from an EMBL/GenBank/DDBJ whole genome shotgun (WGS) entry which is preliminary data.</text>
</comment>
<evidence type="ECO:0000313" key="5">
    <source>
        <dbReference type="Proteomes" id="UP000573001"/>
    </source>
</evidence>
<evidence type="ECO:0000259" key="3">
    <source>
        <dbReference type="Pfam" id="PF02826"/>
    </source>
</evidence>
<keyword evidence="2" id="KW-0520">NAD</keyword>
<dbReference type="CDD" id="cd12159">
    <property type="entry name" value="2-Hacid_dh_2"/>
    <property type="match status" value="1"/>
</dbReference>
<dbReference type="InterPro" id="IPR006140">
    <property type="entry name" value="D-isomer_DH_NAD-bd"/>
</dbReference>
<keyword evidence="5" id="KW-1185">Reference proteome</keyword>
<name>A0ABX2M8P8_9MICO</name>
<protein>
    <submittedName>
        <fullName evidence="4">NAD-binding protein</fullName>
    </submittedName>
</protein>
<reference evidence="4 5" key="1">
    <citation type="submission" date="2020-05" db="EMBL/GenBank/DDBJ databases">
        <title>Genome Sequencing of Type Strains.</title>
        <authorList>
            <person name="Lemaire J.F."/>
            <person name="Inderbitzin P."/>
            <person name="Gregorio O.A."/>
            <person name="Collins S.B."/>
            <person name="Wespe N."/>
            <person name="Knight-Connoni V."/>
        </authorList>
    </citation>
    <scope>NUCLEOTIDE SEQUENCE [LARGE SCALE GENOMIC DNA]</scope>
    <source>
        <strain evidence="4 5">ATCC 19096</strain>
    </source>
</reference>
<evidence type="ECO:0000256" key="2">
    <source>
        <dbReference type="ARBA" id="ARBA00023027"/>
    </source>
</evidence>
<gene>
    <name evidence="4" type="ORF">HP507_08060</name>
</gene>
<evidence type="ECO:0000313" key="4">
    <source>
        <dbReference type="EMBL" id="NUU13783.1"/>
    </source>
</evidence>
<dbReference type="InterPro" id="IPR029753">
    <property type="entry name" value="D-isomer_DH_CS"/>
</dbReference>
<accession>A0ABX2M8P8</accession>
<evidence type="ECO:0000256" key="1">
    <source>
        <dbReference type="ARBA" id="ARBA00023002"/>
    </source>
</evidence>
<dbReference type="SUPFAM" id="SSF51735">
    <property type="entry name" value="NAD(P)-binding Rossmann-fold domains"/>
    <property type="match status" value="1"/>
</dbReference>
<keyword evidence="1" id="KW-0560">Oxidoreductase</keyword>
<organism evidence="4 5">
    <name type="scientific">Curtobacterium pusillum</name>
    <dbReference type="NCBI Taxonomy" id="69373"/>
    <lineage>
        <taxon>Bacteria</taxon>
        <taxon>Bacillati</taxon>
        <taxon>Actinomycetota</taxon>
        <taxon>Actinomycetes</taxon>
        <taxon>Micrococcales</taxon>
        <taxon>Microbacteriaceae</taxon>
        <taxon>Curtobacterium</taxon>
    </lineage>
</organism>
<dbReference type="Pfam" id="PF02826">
    <property type="entry name" value="2-Hacid_dh_C"/>
    <property type="match status" value="1"/>
</dbReference>